<dbReference type="SUPFAM" id="SSF51430">
    <property type="entry name" value="NAD(P)-linked oxidoreductase"/>
    <property type="match status" value="1"/>
</dbReference>
<dbReference type="InterPro" id="IPR023210">
    <property type="entry name" value="NADP_OxRdtase_dom"/>
</dbReference>
<dbReference type="PANTHER" id="PTHR43364:SF6">
    <property type="entry name" value="OXIDOREDUCTASE-RELATED"/>
    <property type="match status" value="1"/>
</dbReference>
<dbReference type="Pfam" id="PF00248">
    <property type="entry name" value="Aldo_ket_red"/>
    <property type="match status" value="1"/>
</dbReference>
<evidence type="ECO:0000313" key="2">
    <source>
        <dbReference type="EMBL" id="WGD39450.1"/>
    </source>
</evidence>
<gene>
    <name evidence="2" type="ORF">PYS65_04470</name>
</gene>
<reference evidence="2 3" key="1">
    <citation type="submission" date="2023-03" db="EMBL/GenBank/DDBJ databases">
        <authorList>
            <person name="Mo P."/>
        </authorList>
    </citation>
    <scope>NUCLEOTIDE SEQUENCE [LARGE SCALE GENOMIC DNA]</scope>
    <source>
        <strain evidence="2 3">HUAS 5</strain>
    </source>
</reference>
<dbReference type="PANTHER" id="PTHR43364">
    <property type="entry name" value="NADH-SPECIFIC METHYLGLYOXAL REDUCTASE-RELATED"/>
    <property type="match status" value="1"/>
</dbReference>
<sequence>MTAGVQTDLVSVPRTDFTSVPLVLGGNTFGWTSGREESFAVLDAYVRAGGTLVDTADVYSVWAEGHTGGESETILGDWMAARGNRDDVVVATKVGMLPPFDKQDRGTVTRALDASLKRLRTDHVDLFYSHQDDENVAIEDQAATYDALVRSGKVRHIALSNHTPERMLRWFEHATAENLAVPVAIQPQYNLVFRKDHEQGYRPVAERFDAAVFPYFSLAAGFLTGKYRSLADLEGRARQGQAHGYVSEPGLKVVAEVVRVAEAHAAEPATVALAWLLAKGVTAPIASARTVEQLPALLAAPSLRLTEADLAALDAVSQPFA</sequence>
<dbReference type="Proteomes" id="UP001216440">
    <property type="component" value="Chromosome"/>
</dbReference>
<feature type="domain" description="NADP-dependent oxidoreductase" evidence="1">
    <location>
        <begin position="21"/>
        <end position="317"/>
    </location>
</feature>
<proteinExistence type="predicted"/>
<dbReference type="InterPro" id="IPR050523">
    <property type="entry name" value="AKR_Detox_Biosynth"/>
</dbReference>
<evidence type="ECO:0000313" key="3">
    <source>
        <dbReference type="Proteomes" id="UP001216440"/>
    </source>
</evidence>
<keyword evidence="3" id="KW-1185">Reference proteome</keyword>
<name>A0ABY8JU09_9ACTN</name>
<dbReference type="RefSeq" id="WP_279332450.1">
    <property type="nucleotide sequence ID" value="NZ_CP121682.1"/>
</dbReference>
<dbReference type="InterPro" id="IPR036812">
    <property type="entry name" value="NAD(P)_OxRdtase_dom_sf"/>
</dbReference>
<dbReference type="Gene3D" id="3.20.20.100">
    <property type="entry name" value="NADP-dependent oxidoreductase domain"/>
    <property type="match status" value="1"/>
</dbReference>
<accession>A0ABY8JU09</accession>
<dbReference type="EMBL" id="CP121682">
    <property type="protein sequence ID" value="WGD39450.1"/>
    <property type="molecule type" value="Genomic_DNA"/>
</dbReference>
<organism evidence="2 3">
    <name type="scientific">Streptomyces cathayae</name>
    <dbReference type="NCBI Taxonomy" id="3031124"/>
    <lineage>
        <taxon>Bacteria</taxon>
        <taxon>Bacillati</taxon>
        <taxon>Actinomycetota</taxon>
        <taxon>Actinomycetes</taxon>
        <taxon>Kitasatosporales</taxon>
        <taxon>Streptomycetaceae</taxon>
        <taxon>Streptomyces</taxon>
    </lineage>
</organism>
<protein>
    <submittedName>
        <fullName evidence="2">Aldo/keto reductase</fullName>
    </submittedName>
</protein>
<evidence type="ECO:0000259" key="1">
    <source>
        <dbReference type="Pfam" id="PF00248"/>
    </source>
</evidence>